<dbReference type="GO" id="GO:0045046">
    <property type="term" value="P:protein import into peroxisome membrane"/>
    <property type="evidence" value="ECO:0007669"/>
    <property type="project" value="TreeGrafter"/>
</dbReference>
<evidence type="ECO:0000256" key="3">
    <source>
        <dbReference type="SAM" id="MobiDB-lite"/>
    </source>
</evidence>
<dbReference type="Proteomes" id="UP000291343">
    <property type="component" value="Unassembled WGS sequence"/>
</dbReference>
<dbReference type="FunCoup" id="A0A482WLE0">
    <property type="interactions" value="1914"/>
</dbReference>
<dbReference type="InterPro" id="IPR038322">
    <property type="entry name" value="Pex19_C_sf"/>
</dbReference>
<dbReference type="Gene3D" id="1.20.120.900">
    <property type="entry name" value="Pex19, mPTS binding domain"/>
    <property type="match status" value="1"/>
</dbReference>
<dbReference type="AlphaFoldDB" id="A0A482WLE0"/>
<dbReference type="InterPro" id="IPR006708">
    <property type="entry name" value="Pex19"/>
</dbReference>
<dbReference type="PANTHER" id="PTHR12774:SF2">
    <property type="entry name" value="PEROXISOMAL BIOGENESIS FACTOR 19"/>
    <property type="match status" value="1"/>
</dbReference>
<feature type="region of interest" description="Disordered" evidence="3">
    <location>
        <begin position="30"/>
        <end position="60"/>
    </location>
</feature>
<dbReference type="GO" id="GO:0033328">
    <property type="term" value="F:peroxisome membrane targeting sequence binding"/>
    <property type="evidence" value="ECO:0007669"/>
    <property type="project" value="TreeGrafter"/>
</dbReference>
<gene>
    <name evidence="4" type="ORF">LSTR_LSTR008904</name>
</gene>
<organism evidence="4 5">
    <name type="scientific">Laodelphax striatellus</name>
    <name type="common">Small brown planthopper</name>
    <name type="synonym">Delphax striatella</name>
    <dbReference type="NCBI Taxonomy" id="195883"/>
    <lineage>
        <taxon>Eukaryota</taxon>
        <taxon>Metazoa</taxon>
        <taxon>Ecdysozoa</taxon>
        <taxon>Arthropoda</taxon>
        <taxon>Hexapoda</taxon>
        <taxon>Insecta</taxon>
        <taxon>Pterygota</taxon>
        <taxon>Neoptera</taxon>
        <taxon>Paraneoptera</taxon>
        <taxon>Hemiptera</taxon>
        <taxon>Auchenorrhyncha</taxon>
        <taxon>Fulgoroidea</taxon>
        <taxon>Delphacidae</taxon>
        <taxon>Criomorphinae</taxon>
        <taxon>Laodelphax</taxon>
    </lineage>
</organism>
<reference evidence="4 5" key="1">
    <citation type="journal article" date="2017" name="Gigascience">
        <title>Genome sequence of the small brown planthopper, Laodelphax striatellus.</title>
        <authorList>
            <person name="Zhu J."/>
            <person name="Jiang F."/>
            <person name="Wang X."/>
            <person name="Yang P."/>
            <person name="Bao Y."/>
            <person name="Zhao W."/>
            <person name="Wang W."/>
            <person name="Lu H."/>
            <person name="Wang Q."/>
            <person name="Cui N."/>
            <person name="Li J."/>
            <person name="Chen X."/>
            <person name="Luo L."/>
            <person name="Yu J."/>
            <person name="Kang L."/>
            <person name="Cui F."/>
        </authorList>
    </citation>
    <scope>NUCLEOTIDE SEQUENCE [LARGE SCALE GENOMIC DNA]</scope>
    <source>
        <strain evidence="4">Lst14</strain>
    </source>
</reference>
<dbReference type="PANTHER" id="PTHR12774">
    <property type="entry name" value="PEROXISOMAL BIOGENESIS FACTOR 19"/>
    <property type="match status" value="1"/>
</dbReference>
<protein>
    <recommendedName>
        <fullName evidence="2">Peroxin-19</fullName>
    </recommendedName>
</protein>
<name>A0A482WLE0_LAOST</name>
<dbReference type="OrthoDB" id="21292at2759"/>
<accession>A0A482WLE0</accession>
<dbReference type="EMBL" id="QKKF02031779">
    <property type="protein sequence ID" value="RZF34365.1"/>
    <property type="molecule type" value="Genomic_DNA"/>
</dbReference>
<dbReference type="SMR" id="A0A482WLE0"/>
<evidence type="ECO:0000256" key="2">
    <source>
        <dbReference type="ARBA" id="ARBA00029688"/>
    </source>
</evidence>
<dbReference type="InParanoid" id="A0A482WLE0"/>
<evidence type="ECO:0000313" key="4">
    <source>
        <dbReference type="EMBL" id="RZF34365.1"/>
    </source>
</evidence>
<comment type="caution">
    <text evidence="4">The sequence shown here is derived from an EMBL/GenBank/DDBJ whole genome shotgun (WGS) entry which is preliminary data.</text>
</comment>
<evidence type="ECO:0000256" key="1">
    <source>
        <dbReference type="ARBA" id="ARBA00006326"/>
    </source>
</evidence>
<sequence>MASNAEKADSADPTAECKDAELEDLLDSALEDFDRQPTSADSKVKDKVAEGQAPSTAAEADNLEDIWSEDAMKEAMMQFEKTVKTLCNSYGGDSAEGELMAEQLSEDFCKMAKETMSTVLEGSKDKMDLDETIKETLKNLADNSRDLQEGAGNPEDLLNMFKNGLDLGQEDGEVPSDISSYCCKIVQMLLSKETLYQPFKELCEKYPEWLEENKSKLSEEQLTKYSSQLEVMKKVCAEFENMSEDDSEDVKSKKFSTVLKLMQEMQDYGYPPEELIGSSTMNISNEMISGLLPGGMGAPPGDCSIM</sequence>
<dbReference type="GO" id="GO:0005778">
    <property type="term" value="C:peroxisomal membrane"/>
    <property type="evidence" value="ECO:0007669"/>
    <property type="project" value="TreeGrafter"/>
</dbReference>
<proteinExistence type="inferred from homology"/>
<dbReference type="Pfam" id="PF04614">
    <property type="entry name" value="Pex19"/>
    <property type="match status" value="1"/>
</dbReference>
<dbReference type="STRING" id="195883.A0A482WLE0"/>
<comment type="similarity">
    <text evidence="1">Belongs to the peroxin-19 family.</text>
</comment>
<keyword evidence="5" id="KW-1185">Reference proteome</keyword>
<evidence type="ECO:0000313" key="5">
    <source>
        <dbReference type="Proteomes" id="UP000291343"/>
    </source>
</evidence>